<reference evidence="6" key="1">
    <citation type="submission" date="2025-08" db="UniProtKB">
        <authorList>
            <consortium name="RefSeq"/>
        </authorList>
    </citation>
    <scope>IDENTIFICATION</scope>
    <source>
        <tissue evidence="6">Leaf</tissue>
    </source>
</reference>
<feature type="domain" description="Jacalin-type lectin" evidence="4">
    <location>
        <begin position="1"/>
        <end position="126"/>
    </location>
</feature>
<keyword evidence="5" id="KW-1185">Reference proteome</keyword>
<evidence type="ECO:0000313" key="6">
    <source>
        <dbReference type="RefSeq" id="XP_056857840.1"/>
    </source>
</evidence>
<dbReference type="InterPro" id="IPR033734">
    <property type="entry name" value="Jacalin-like_lectin_dom_plant"/>
</dbReference>
<dbReference type="GO" id="GO:0030246">
    <property type="term" value="F:carbohydrate binding"/>
    <property type="evidence" value="ECO:0007669"/>
    <property type="project" value="UniProtKB-KW"/>
</dbReference>
<dbReference type="RefSeq" id="XP_056857840.1">
    <property type="nucleotide sequence ID" value="XM_057001860.1"/>
</dbReference>
<feature type="domain" description="Jacalin-type lectin" evidence="4">
    <location>
        <begin position="210"/>
        <end position="353"/>
    </location>
</feature>
<dbReference type="Pfam" id="PF01419">
    <property type="entry name" value="Jacalin"/>
    <property type="match status" value="5"/>
</dbReference>
<evidence type="ECO:0000256" key="3">
    <source>
        <dbReference type="SAM" id="MobiDB-lite"/>
    </source>
</evidence>
<dbReference type="GeneID" id="130507150"/>
<sequence>MSWDDGTHAKVNRVQLTFDDAIRSIEVEYEGTNLQPQRRGTIGTNSDGFTLSPDEYITHVSGYYKTTVAGEFITALMFKTNKKTYGPYGNLTRNYFSTDAPTGNQIAGFLGNTGIALNSIKVHFAPIPPPGSIKPKPVGPGTGDDGGRPKPVGPGTGVDGGGSKPGGPGTGDAGGGQKPVGPGTSEDGGNYKPDGSETDKDGSGSKHVAPEKMGPLGGDSGKEFNDVGFEGVKKITVGADEYSVTYIKIEYVKDGKVEVREHGKARGELKEFSVDYPKDNITSFGGSYKHIYSYDTTLITSLYFTTSRGFTSPLFGETKGTEFEFQSKNGGKLIGLHGRVGDAINAIGAYFDTGEGGSPIPIVPGKMGPLGGEKGKEFNDVGFDGVKKVTVGTDEYSVTYIKIEYIKDGKIEIREHGTSRGELKEFSVDYPNDNIMTVGGSYNHIFTYDTTLITSLYFTTSKGFTSPLFGEKKGKDFVFKDENGRKLLGFHGRAGYSIDAIGVYFDTGSQGGQGSDPSKGGPKPVVTGKMGPLGGDKGNEFNDVGFDGVKKITVGADEFSVTYIKIEYVKDGKSEIREHGTSRGQLKEFSVDYPNDNITAVGGSYNHIFTYDTTLITSLYFTTSRGFTSPLFGEMKGTEFEFKGENGEKLLGFHGRAGQSIDAIGAYFDTGSKPGGDSKEGKGTESGSSTQRLDVQGGKGGNHWDDGGDHDGVTKIHVAVGGWIEQIRFEYVKNGQAKEGPAHGVKRGRSSINTFEISHPNEYLLSVKGWSDSSNKIAGLQFKTNTKTSDYYGFDKSPEDESTDILLEVKGKKIVGFHGFADSHVISLGAYFAPVAN</sequence>
<evidence type="ECO:0000256" key="2">
    <source>
        <dbReference type="ARBA" id="ARBA00022734"/>
    </source>
</evidence>
<dbReference type="SUPFAM" id="SSF51101">
    <property type="entry name" value="Mannose-binding lectins"/>
    <property type="match status" value="5"/>
</dbReference>
<feature type="domain" description="Jacalin-type lectin" evidence="4">
    <location>
        <begin position="690"/>
        <end position="834"/>
    </location>
</feature>
<proteinExistence type="inferred from homology"/>
<dbReference type="OrthoDB" id="1096374at2759"/>
<dbReference type="CDD" id="cd09612">
    <property type="entry name" value="Jacalin"/>
    <property type="match status" value="5"/>
</dbReference>
<feature type="compositionally biased region" description="Gly residues" evidence="3">
    <location>
        <begin position="154"/>
        <end position="178"/>
    </location>
</feature>
<feature type="domain" description="Jacalin-type lectin" evidence="4">
    <location>
        <begin position="364"/>
        <end position="507"/>
    </location>
</feature>
<dbReference type="FunFam" id="2.100.10.30:FF:000001">
    <property type="entry name" value="Jacalin-related lectin 33"/>
    <property type="match status" value="4"/>
</dbReference>
<feature type="region of interest" description="Disordered" evidence="3">
    <location>
        <begin position="128"/>
        <end position="221"/>
    </location>
</feature>
<feature type="region of interest" description="Disordered" evidence="3">
    <location>
        <begin position="666"/>
        <end position="709"/>
    </location>
</feature>
<name>A0A9W3D1U8_RAPSA</name>
<gene>
    <name evidence="6" type="primary">LOC130507150</name>
</gene>
<accession>A0A9W3D1U8</accession>
<dbReference type="Gene3D" id="2.100.10.30">
    <property type="entry name" value="Jacalin-like lectin domain"/>
    <property type="match status" value="5"/>
</dbReference>
<dbReference type="InterPro" id="IPR036404">
    <property type="entry name" value="Jacalin-like_lectin_dom_sf"/>
</dbReference>
<dbReference type="Proteomes" id="UP000504610">
    <property type="component" value="Unplaced"/>
</dbReference>
<evidence type="ECO:0000256" key="1">
    <source>
        <dbReference type="ARBA" id="ARBA00006568"/>
    </source>
</evidence>
<dbReference type="InterPro" id="IPR001229">
    <property type="entry name" value="Jacalin-like_lectin_dom"/>
</dbReference>
<keyword evidence="2" id="KW-0430">Lectin</keyword>
<comment type="similarity">
    <text evidence="1">Belongs to the jacalin lectin family.</text>
</comment>
<dbReference type="AlphaFoldDB" id="A0A9W3D1U8"/>
<feature type="compositionally biased region" description="Basic and acidic residues" evidence="3">
    <location>
        <begin position="194"/>
        <end position="210"/>
    </location>
</feature>
<dbReference type="KEGG" id="rsz:130507150"/>
<feature type="domain" description="Jacalin-type lectin" evidence="4">
    <location>
        <begin position="527"/>
        <end position="670"/>
    </location>
</feature>
<organism evidence="5 6">
    <name type="scientific">Raphanus sativus</name>
    <name type="common">Radish</name>
    <name type="synonym">Raphanus raphanistrum var. sativus</name>
    <dbReference type="NCBI Taxonomy" id="3726"/>
    <lineage>
        <taxon>Eukaryota</taxon>
        <taxon>Viridiplantae</taxon>
        <taxon>Streptophyta</taxon>
        <taxon>Embryophyta</taxon>
        <taxon>Tracheophyta</taxon>
        <taxon>Spermatophyta</taxon>
        <taxon>Magnoliopsida</taxon>
        <taxon>eudicotyledons</taxon>
        <taxon>Gunneridae</taxon>
        <taxon>Pentapetalae</taxon>
        <taxon>rosids</taxon>
        <taxon>malvids</taxon>
        <taxon>Brassicales</taxon>
        <taxon>Brassicaceae</taxon>
        <taxon>Brassiceae</taxon>
        <taxon>Raphanus</taxon>
    </lineage>
</organism>
<protein>
    <submittedName>
        <fullName evidence="6">Myrosinase-binding protein 1-like</fullName>
    </submittedName>
</protein>
<dbReference type="PANTHER" id="PTHR47293:SF9">
    <property type="entry name" value="JACALIN-RELATED LECTIN 36"/>
    <property type="match status" value="1"/>
</dbReference>
<dbReference type="PROSITE" id="PS51752">
    <property type="entry name" value="JACALIN_LECTIN"/>
    <property type="match status" value="5"/>
</dbReference>
<dbReference type="PANTHER" id="PTHR47293">
    <property type="entry name" value="JACALIN-RELATED LECTIN 3"/>
    <property type="match status" value="1"/>
</dbReference>
<evidence type="ECO:0000259" key="4">
    <source>
        <dbReference type="PROSITE" id="PS51752"/>
    </source>
</evidence>
<evidence type="ECO:0000313" key="5">
    <source>
        <dbReference type="Proteomes" id="UP000504610"/>
    </source>
</evidence>
<dbReference type="SMART" id="SM00915">
    <property type="entry name" value="Jacalin"/>
    <property type="match status" value="5"/>
</dbReference>